<evidence type="ECO:0000313" key="1">
    <source>
        <dbReference type="EMBL" id="MDW6094020.1"/>
    </source>
</evidence>
<dbReference type="Proteomes" id="UP001279860">
    <property type="component" value="Unassembled WGS sequence"/>
</dbReference>
<dbReference type="EMBL" id="JAWRCP010000002">
    <property type="protein sequence ID" value="MDW6094020.1"/>
    <property type="molecule type" value="Genomic_DNA"/>
</dbReference>
<protein>
    <submittedName>
        <fullName evidence="1">Uncharacterized protein</fullName>
    </submittedName>
</protein>
<accession>A0ABU4IX94</accession>
<evidence type="ECO:0000313" key="2">
    <source>
        <dbReference type="Proteomes" id="UP001279860"/>
    </source>
</evidence>
<sequence>MGESVELMALAAKLRKEDSKVKKRENQKSSATMLDSNGIKYESKNGGNHLIVHGLSIVADFWPSTGKFIIRGDKRHFRGVRLLIKIARGHYTEEQLKSLQGEQ</sequence>
<dbReference type="RefSeq" id="WP_318585374.1">
    <property type="nucleotide sequence ID" value="NZ_JAWRCP010000002.1"/>
</dbReference>
<gene>
    <name evidence="1" type="ORF">SBX64_15890</name>
</gene>
<name>A0ABU4IX94_9VIBR</name>
<reference evidence="1 2" key="1">
    <citation type="submission" date="2023-11" db="EMBL/GenBank/DDBJ databases">
        <title>Plant-associative lifestyle of Vibrio porteresiae and its evolutionary dynamics.</title>
        <authorList>
            <person name="Rameshkumar N."/>
            <person name="Kirti K."/>
        </authorList>
    </citation>
    <scope>NUCLEOTIDE SEQUENCE [LARGE SCALE GENOMIC DNA]</scope>
    <source>
        <strain evidence="1 2">MSSRF7</strain>
    </source>
</reference>
<keyword evidence="2" id="KW-1185">Reference proteome</keyword>
<organism evidence="1 2">
    <name type="scientific">Vibrio rhizosphaerae</name>
    <dbReference type="NCBI Taxonomy" id="398736"/>
    <lineage>
        <taxon>Bacteria</taxon>
        <taxon>Pseudomonadati</taxon>
        <taxon>Pseudomonadota</taxon>
        <taxon>Gammaproteobacteria</taxon>
        <taxon>Vibrionales</taxon>
        <taxon>Vibrionaceae</taxon>
        <taxon>Vibrio</taxon>
    </lineage>
</organism>
<comment type="caution">
    <text evidence="1">The sequence shown here is derived from an EMBL/GenBank/DDBJ whole genome shotgun (WGS) entry which is preliminary data.</text>
</comment>
<proteinExistence type="predicted"/>